<name>A0A0F4GNP6_9PEZI</name>
<keyword evidence="7" id="KW-1185">Reference proteome</keyword>
<evidence type="ECO:0000256" key="5">
    <source>
        <dbReference type="SAM" id="Phobius"/>
    </source>
</evidence>
<accession>A0A0F4GNP6</accession>
<sequence length="341" mass="38529">MDPDSPASQPVSQPSAWRWFLGFLMVGACWGLTTPFMRRAAVQRDKEPQLTRPYLTDPSTPWIKKKFSGIIYAVFDLLKNPSYAIPLLLNVTGSVWFFLLIGQAELSLTVPITNSLAFLFTVLGEWWAEGKVISRDTWIGFAKLAVEGPITKTLNVVAVECILTPSTRERYNRDLEAQRSHIAAQLTKLLQLCRDTANNEYPELQRIDAREVAEVVKGILVPNIPRLDDEKLKEQAAQLEQDKADKPRLTLKAEQAFHKYAKEAFDILKKQHSHAPNRSPETTIEEIEEARKAFLDAHAKHRVVVAPKQDPKKIIKLVKQTASPFIPRSNGVRGKKNSKKS</sequence>
<dbReference type="PANTHER" id="PTHR28668">
    <property type="entry name" value="TRANSMEMBRANE PROTEIN 234"/>
    <property type="match status" value="1"/>
</dbReference>
<evidence type="ECO:0000256" key="2">
    <source>
        <dbReference type="ARBA" id="ARBA00022692"/>
    </source>
</evidence>
<keyword evidence="2 5" id="KW-0812">Transmembrane</keyword>
<keyword evidence="4 5" id="KW-0472">Membrane</keyword>
<evidence type="ECO:0000313" key="6">
    <source>
        <dbReference type="EMBL" id="KJX98868.1"/>
    </source>
</evidence>
<dbReference type="GO" id="GO:0016020">
    <property type="term" value="C:membrane"/>
    <property type="evidence" value="ECO:0007669"/>
    <property type="project" value="UniProtKB-SubCell"/>
</dbReference>
<dbReference type="AlphaFoldDB" id="A0A0F4GNP6"/>
<organism evidence="6 7">
    <name type="scientific">Zymoseptoria brevis</name>
    <dbReference type="NCBI Taxonomy" id="1047168"/>
    <lineage>
        <taxon>Eukaryota</taxon>
        <taxon>Fungi</taxon>
        <taxon>Dikarya</taxon>
        <taxon>Ascomycota</taxon>
        <taxon>Pezizomycotina</taxon>
        <taxon>Dothideomycetes</taxon>
        <taxon>Dothideomycetidae</taxon>
        <taxon>Mycosphaerellales</taxon>
        <taxon>Mycosphaerellaceae</taxon>
        <taxon>Zymoseptoria</taxon>
    </lineage>
</organism>
<dbReference type="PANTHER" id="PTHR28668:SF1">
    <property type="entry name" value="TRANSMEMBRANE PROTEIN 234"/>
    <property type="match status" value="1"/>
</dbReference>
<proteinExistence type="predicted"/>
<dbReference type="OrthoDB" id="43458at2759"/>
<evidence type="ECO:0008006" key="8">
    <source>
        <dbReference type="Google" id="ProtNLM"/>
    </source>
</evidence>
<evidence type="ECO:0000256" key="1">
    <source>
        <dbReference type="ARBA" id="ARBA00004141"/>
    </source>
</evidence>
<reference evidence="6 7" key="1">
    <citation type="submission" date="2015-03" db="EMBL/GenBank/DDBJ databases">
        <title>RNA-seq based gene annotation and comparative genomics of four Zymoseptoria species reveal species-specific pathogenicity related genes and transposable element activity.</title>
        <authorList>
            <person name="Grandaubert J."/>
            <person name="Bhattacharyya A."/>
            <person name="Stukenbrock E.H."/>
        </authorList>
    </citation>
    <scope>NUCLEOTIDE SEQUENCE [LARGE SCALE GENOMIC DNA]</scope>
    <source>
        <strain evidence="6 7">Zb18110</strain>
    </source>
</reference>
<dbReference type="Pfam" id="PF10639">
    <property type="entry name" value="TMEM234"/>
    <property type="match status" value="1"/>
</dbReference>
<evidence type="ECO:0000256" key="4">
    <source>
        <dbReference type="ARBA" id="ARBA00023136"/>
    </source>
</evidence>
<gene>
    <name evidence="6" type="ORF">TI39_contig385g00013</name>
</gene>
<evidence type="ECO:0000313" key="7">
    <source>
        <dbReference type="Proteomes" id="UP000033647"/>
    </source>
</evidence>
<dbReference type="InterPro" id="IPR018908">
    <property type="entry name" value="TMEM234"/>
</dbReference>
<protein>
    <recommendedName>
        <fullName evidence="8">Integral membrane protein</fullName>
    </recommendedName>
</protein>
<feature type="transmembrane region" description="Helical" evidence="5">
    <location>
        <begin position="83"/>
        <end position="102"/>
    </location>
</feature>
<comment type="caution">
    <text evidence="6">The sequence shown here is derived from an EMBL/GenBank/DDBJ whole genome shotgun (WGS) entry which is preliminary data.</text>
</comment>
<evidence type="ECO:0000256" key="3">
    <source>
        <dbReference type="ARBA" id="ARBA00022989"/>
    </source>
</evidence>
<comment type="subcellular location">
    <subcellularLocation>
        <location evidence="1">Membrane</location>
        <topology evidence="1">Multi-pass membrane protein</topology>
    </subcellularLocation>
</comment>
<keyword evidence="3 5" id="KW-1133">Transmembrane helix</keyword>
<feature type="transmembrane region" description="Helical" evidence="5">
    <location>
        <begin position="16"/>
        <end position="37"/>
    </location>
</feature>
<dbReference type="EMBL" id="LAFY01000377">
    <property type="protein sequence ID" value="KJX98868.1"/>
    <property type="molecule type" value="Genomic_DNA"/>
</dbReference>
<dbReference type="Proteomes" id="UP000033647">
    <property type="component" value="Unassembled WGS sequence"/>
</dbReference>